<keyword evidence="2" id="KW-0732">Signal</keyword>
<dbReference type="InterPro" id="IPR036779">
    <property type="entry name" value="LysM_dom_sf"/>
</dbReference>
<dbReference type="InterPro" id="IPR018392">
    <property type="entry name" value="LysM"/>
</dbReference>
<sequence>MNTMKMLALGCTALTLTGGLAAAQETCGSHVVKAGDNLRYIARDVYGDADLYRMIYEANVDLIGAKADHIEIGMSLRLPCAGGQTGGDQTGGDQTAAAQPAAEATVQPAAADAALPAADSAPEAPQMPLRIVTVNHFAPYVDENLPGGGMFTQLVEMAVFRADPSIPYSLTFINDPQAHIDALLPSLAYDLSYPWIRPDCENPDTLNAGDLSRCEDFAFSAPFLEIVDGFFTRRDSDLFAATRYGDLAGKRICRPEGYTTGVLEANGLGAGQVELSRPERASDCFEALARGEVDLVSIDAEVGDSVVARLGLVKEVEQNPHLAEITSLHIIAHKSNQRAVDMLASLDAGIIEMYDSGEWYEIVSSALNPQ</sequence>
<proteinExistence type="predicted"/>
<dbReference type="Proteomes" id="UP001595445">
    <property type="component" value="Unassembled WGS sequence"/>
</dbReference>
<evidence type="ECO:0000313" key="4">
    <source>
        <dbReference type="EMBL" id="MFC3087754.1"/>
    </source>
</evidence>
<comment type="caution">
    <text evidence="4">The sequence shown here is derived from an EMBL/GenBank/DDBJ whole genome shotgun (WGS) entry which is preliminary data.</text>
</comment>
<protein>
    <submittedName>
        <fullName evidence="4">Transporter substrate-binding domain-containing protein</fullName>
    </submittedName>
</protein>
<feature type="compositionally biased region" description="Low complexity" evidence="1">
    <location>
        <begin position="91"/>
        <end position="103"/>
    </location>
</feature>
<dbReference type="Gene3D" id="3.10.350.10">
    <property type="entry name" value="LysM domain"/>
    <property type="match status" value="1"/>
</dbReference>
<reference evidence="5" key="1">
    <citation type="journal article" date="2019" name="Int. J. Syst. Evol. Microbiol.">
        <title>The Global Catalogue of Microorganisms (GCM) 10K type strain sequencing project: providing services to taxonomists for standard genome sequencing and annotation.</title>
        <authorList>
            <consortium name="The Broad Institute Genomics Platform"/>
            <consortium name="The Broad Institute Genome Sequencing Center for Infectious Disease"/>
            <person name="Wu L."/>
            <person name="Ma J."/>
        </authorList>
    </citation>
    <scope>NUCLEOTIDE SEQUENCE [LARGE SCALE GENOMIC DNA]</scope>
    <source>
        <strain evidence="5">KCTC 62102</strain>
    </source>
</reference>
<feature type="domain" description="LysM" evidence="3">
    <location>
        <begin position="28"/>
        <end position="78"/>
    </location>
</feature>
<feature type="chain" id="PRO_5046162640" evidence="2">
    <location>
        <begin position="23"/>
        <end position="370"/>
    </location>
</feature>
<organism evidence="4 5">
    <name type="scientific">Tabrizicola soli</name>
    <dbReference type="NCBI Taxonomy" id="2185115"/>
    <lineage>
        <taxon>Bacteria</taxon>
        <taxon>Pseudomonadati</taxon>
        <taxon>Pseudomonadota</taxon>
        <taxon>Alphaproteobacteria</taxon>
        <taxon>Rhodobacterales</taxon>
        <taxon>Paracoccaceae</taxon>
        <taxon>Tabrizicola</taxon>
    </lineage>
</organism>
<dbReference type="CDD" id="cd00118">
    <property type="entry name" value="LysM"/>
    <property type="match status" value="1"/>
</dbReference>
<dbReference type="Gene3D" id="3.40.190.10">
    <property type="entry name" value="Periplasmic binding protein-like II"/>
    <property type="match status" value="2"/>
</dbReference>
<name>A0ABV7DZ35_9RHOB</name>
<gene>
    <name evidence="4" type="ORF">ACFOD6_17030</name>
</gene>
<evidence type="ECO:0000313" key="5">
    <source>
        <dbReference type="Proteomes" id="UP001595445"/>
    </source>
</evidence>
<evidence type="ECO:0000256" key="2">
    <source>
        <dbReference type="SAM" id="SignalP"/>
    </source>
</evidence>
<dbReference type="SUPFAM" id="SSF53850">
    <property type="entry name" value="Periplasmic binding protein-like II"/>
    <property type="match status" value="1"/>
</dbReference>
<feature type="signal peptide" evidence="2">
    <location>
        <begin position="1"/>
        <end position="22"/>
    </location>
</feature>
<keyword evidence="5" id="KW-1185">Reference proteome</keyword>
<accession>A0ABV7DZ35</accession>
<dbReference type="EMBL" id="JBHRSM010000026">
    <property type="protein sequence ID" value="MFC3087754.1"/>
    <property type="molecule type" value="Genomic_DNA"/>
</dbReference>
<dbReference type="RefSeq" id="WP_197642157.1">
    <property type="nucleotide sequence ID" value="NZ_JAEACP010000003.1"/>
</dbReference>
<evidence type="ECO:0000256" key="1">
    <source>
        <dbReference type="SAM" id="MobiDB-lite"/>
    </source>
</evidence>
<evidence type="ECO:0000259" key="3">
    <source>
        <dbReference type="PROSITE" id="PS51782"/>
    </source>
</evidence>
<dbReference type="PROSITE" id="PS51782">
    <property type="entry name" value="LYSM"/>
    <property type="match status" value="1"/>
</dbReference>
<feature type="region of interest" description="Disordered" evidence="1">
    <location>
        <begin position="84"/>
        <end position="103"/>
    </location>
</feature>